<evidence type="ECO:0000256" key="4">
    <source>
        <dbReference type="ARBA" id="ARBA00022833"/>
    </source>
</evidence>
<keyword evidence="9" id="KW-1185">Reference proteome</keyword>
<dbReference type="AlphaFoldDB" id="A0A423WY25"/>
<evidence type="ECO:0000313" key="8">
    <source>
        <dbReference type="EMBL" id="ROW08409.1"/>
    </source>
</evidence>
<gene>
    <name evidence="8" type="ORF">VMCG_03108</name>
</gene>
<dbReference type="Pfam" id="PF00107">
    <property type="entry name" value="ADH_zinc_N"/>
    <property type="match status" value="1"/>
</dbReference>
<dbReference type="EMBL" id="LKEA01000006">
    <property type="protein sequence ID" value="ROW08409.1"/>
    <property type="molecule type" value="Genomic_DNA"/>
</dbReference>
<dbReference type="InterPro" id="IPR011032">
    <property type="entry name" value="GroES-like_sf"/>
</dbReference>
<dbReference type="PROSITE" id="PS00059">
    <property type="entry name" value="ADH_ZINC"/>
    <property type="match status" value="1"/>
</dbReference>
<dbReference type="Gene3D" id="3.40.50.720">
    <property type="entry name" value="NAD(P)-binding Rossmann-like Domain"/>
    <property type="match status" value="1"/>
</dbReference>
<dbReference type="InterPro" id="IPR013154">
    <property type="entry name" value="ADH-like_N"/>
</dbReference>
<keyword evidence="5" id="KW-0560">Oxidoreductase</keyword>
<evidence type="ECO:0000313" key="9">
    <source>
        <dbReference type="Proteomes" id="UP000283895"/>
    </source>
</evidence>
<protein>
    <recommendedName>
        <fullName evidence="7">Enoyl reductase (ER) domain-containing protein</fullName>
    </recommendedName>
</protein>
<dbReference type="Gene3D" id="3.90.180.10">
    <property type="entry name" value="Medium-chain alcohol dehydrogenases, catalytic domain"/>
    <property type="match status" value="1"/>
</dbReference>
<evidence type="ECO:0000256" key="6">
    <source>
        <dbReference type="RuleBase" id="RU361277"/>
    </source>
</evidence>
<dbReference type="PANTHER" id="PTHR43350">
    <property type="entry name" value="NAD-DEPENDENT ALCOHOL DEHYDROGENASE"/>
    <property type="match status" value="1"/>
</dbReference>
<dbReference type="Pfam" id="PF08240">
    <property type="entry name" value="ADH_N"/>
    <property type="match status" value="1"/>
</dbReference>
<dbReference type="InterPro" id="IPR013149">
    <property type="entry name" value="ADH-like_C"/>
</dbReference>
<dbReference type="CDD" id="cd08278">
    <property type="entry name" value="benzyl_alcohol_DH"/>
    <property type="match status" value="1"/>
</dbReference>
<dbReference type="SUPFAM" id="SSF51735">
    <property type="entry name" value="NAD(P)-binding Rossmann-fold domains"/>
    <property type="match status" value="1"/>
</dbReference>
<comment type="caution">
    <text evidence="8">The sequence shown here is derived from an EMBL/GenBank/DDBJ whole genome shotgun (WGS) entry which is preliminary data.</text>
</comment>
<dbReference type="PANTHER" id="PTHR43350:SF2">
    <property type="entry name" value="GROES-LIKE ZINC-BINDING ALCOHOL DEHYDROGENASE FAMILY PROTEIN"/>
    <property type="match status" value="1"/>
</dbReference>
<dbReference type="OrthoDB" id="1560166at2759"/>
<comment type="cofactor">
    <cofactor evidence="1 6">
        <name>Zn(2+)</name>
        <dbReference type="ChEBI" id="CHEBI:29105"/>
    </cofactor>
</comment>
<dbReference type="SUPFAM" id="SSF50129">
    <property type="entry name" value="GroES-like"/>
    <property type="match status" value="1"/>
</dbReference>
<dbReference type="GO" id="GO:0008270">
    <property type="term" value="F:zinc ion binding"/>
    <property type="evidence" value="ECO:0007669"/>
    <property type="project" value="InterPro"/>
</dbReference>
<evidence type="ECO:0000256" key="1">
    <source>
        <dbReference type="ARBA" id="ARBA00001947"/>
    </source>
</evidence>
<organism evidence="8 9">
    <name type="scientific">Cytospora schulzeri</name>
    <dbReference type="NCBI Taxonomy" id="448051"/>
    <lineage>
        <taxon>Eukaryota</taxon>
        <taxon>Fungi</taxon>
        <taxon>Dikarya</taxon>
        <taxon>Ascomycota</taxon>
        <taxon>Pezizomycotina</taxon>
        <taxon>Sordariomycetes</taxon>
        <taxon>Sordariomycetidae</taxon>
        <taxon>Diaporthales</taxon>
        <taxon>Cytosporaceae</taxon>
        <taxon>Cytospora</taxon>
    </lineage>
</organism>
<sequence length="376" mass="40340">MESKAIISRGPFSQGGWKLEDVTLRELKDDEVVVEIVASGICHTDLHCGDTSDNKGVPAVFYPRVLGHEGSGYVRNVGKAVTSVKPGDPVLLSFSYCGECHVCKTGPPSHCTTFFEINFMGEPAFLDRKGRSIGGRFFGQSSFAKHTIVNDKSIVNVSGLGLEREDLKLLAPLGCGLQTGSGTVLSVAQAGADDAVAVVGMGGVGLAAVMAAKNQECKTIIGIDRVEARLELAKSLGATHVFNTSSMSMEQLVAAVKDAAEGLGATISIDTSAHPPLVAAQVEYTRYMGKIIQVGTGMPDANLTLHMQSFMVSGKQYFGAVQGHSRTKEYIPQMIQWWKQGKFPVEKLVRFFDFGDFEEAVRVMGTGDVVKPIMVW</sequence>
<dbReference type="InterPro" id="IPR036291">
    <property type="entry name" value="NAD(P)-bd_dom_sf"/>
</dbReference>
<dbReference type="SMART" id="SM00829">
    <property type="entry name" value="PKS_ER"/>
    <property type="match status" value="1"/>
</dbReference>
<keyword evidence="3 6" id="KW-0479">Metal-binding</keyword>
<keyword evidence="4 6" id="KW-0862">Zinc</keyword>
<accession>A0A423WY25</accession>
<reference evidence="8 9" key="1">
    <citation type="submission" date="2015-09" db="EMBL/GenBank/DDBJ databases">
        <title>Host preference determinants of Valsa canker pathogens revealed by comparative genomics.</title>
        <authorList>
            <person name="Yin Z."/>
            <person name="Huang L."/>
        </authorList>
    </citation>
    <scope>NUCLEOTIDE SEQUENCE [LARGE SCALE GENOMIC DNA]</scope>
    <source>
        <strain evidence="8 9">03-1</strain>
    </source>
</reference>
<comment type="similarity">
    <text evidence="2 6">Belongs to the zinc-containing alcohol dehydrogenase family.</text>
</comment>
<dbReference type="InterPro" id="IPR002328">
    <property type="entry name" value="ADH_Zn_CS"/>
</dbReference>
<evidence type="ECO:0000256" key="3">
    <source>
        <dbReference type="ARBA" id="ARBA00022723"/>
    </source>
</evidence>
<feature type="domain" description="Enoyl reductase (ER)" evidence="7">
    <location>
        <begin position="10"/>
        <end position="375"/>
    </location>
</feature>
<dbReference type="InterPro" id="IPR020843">
    <property type="entry name" value="ER"/>
</dbReference>
<proteinExistence type="inferred from homology"/>
<evidence type="ECO:0000256" key="2">
    <source>
        <dbReference type="ARBA" id="ARBA00008072"/>
    </source>
</evidence>
<evidence type="ECO:0000256" key="5">
    <source>
        <dbReference type="ARBA" id="ARBA00023002"/>
    </source>
</evidence>
<dbReference type="STRING" id="356882.A0A423WY25"/>
<dbReference type="Proteomes" id="UP000283895">
    <property type="component" value="Unassembled WGS sequence"/>
</dbReference>
<evidence type="ECO:0000259" key="7">
    <source>
        <dbReference type="SMART" id="SM00829"/>
    </source>
</evidence>
<dbReference type="GO" id="GO:0016491">
    <property type="term" value="F:oxidoreductase activity"/>
    <property type="evidence" value="ECO:0007669"/>
    <property type="project" value="UniProtKB-KW"/>
</dbReference>
<name>A0A423WY25_9PEZI</name>